<evidence type="ECO:0000313" key="1">
    <source>
        <dbReference type="EMBL" id="KTF28973.1"/>
    </source>
</evidence>
<proteinExistence type="predicted"/>
<dbReference type="EMBL" id="LFRH01000001">
    <property type="protein sequence ID" value="KTF28973.1"/>
    <property type="molecule type" value="Genomic_DNA"/>
</dbReference>
<reference evidence="1 2" key="1">
    <citation type="submission" date="2015-06" db="EMBL/GenBank/DDBJ databases">
        <title>More than comparative genomics: Whole genome sequencing reveals elusive C. pecorum plasmid and re-evaluates genetic differences and phylogenetic relationships between C. pecorum from pig, cattle, sheep and koala hosts.</title>
        <authorList>
            <person name="Jelocnik M."/>
            <person name="Bachmann N.L."/>
            <person name="Kaltenboeck B."/>
            <person name="Waugh C."/>
            <person name="Woolford L."/>
            <person name="Speight N."/>
            <person name="Gillett A."/>
            <person name="Higgins D."/>
            <person name="Flanagan C."/>
            <person name="Myers G."/>
            <person name="Timms P."/>
            <person name="Polkinghorne A."/>
        </authorList>
    </citation>
    <scope>NUCLEOTIDE SEQUENCE [LARGE SCALE GENOMIC DNA]</scope>
    <source>
        <strain evidence="1 2">L1</strain>
    </source>
</reference>
<dbReference type="RefSeq" id="WP_058787429.1">
    <property type="nucleotide sequence ID" value="NZ_LFRH01000001.1"/>
</dbReference>
<sequence>MAIQNYYIHFTRNVTSALSGGQLDAQDLASAVFLFQELDQKVWTLKRTLGWIEDIEPRYFAQVEEPVHVYEASQEASPVQKLPESKIELPELSYTDTELQEVINKPDLASAKVFIQGLEAALEAWLTPYAEGGIADPTAAENEIVTRYQNQLATLKTAFNGTPTDANYTALYALPASFIQEIEELEAPNAPPKSQIAVFWQDMMVVYSSMAAVAYPAADYLNTEISKLYLNISAAQRVQELLRQFASVLKDFLLPRWDDASQPIAHGTEYNSRQAAMIQSYLTLGGVFRMLTENLPQGLDTSYPDELRNAILSFFTGLRGTEIRTSGSTTPALGLGEFLGIQYVYQKCASLYGEESTAQTEASYKAAIRQEKTYWDARGNDGFKVTGSFDAFANNLQYPNTTSSANSLSIFQDNTVSNFNPRFFQLVLDLIADKSTLMTRTSYQTIADAANAAITAIDGLIGTWNQQILAKQTQRSSLDPSQLKYFESMNANKETFVTTSPLQSVYTSLMLDKFLPAQQQVIRSLGDQMTFSNKTARYLNQIIQMITSFHNADTYYSLSIYLKQMNLQSLTDAVGKAKSVLANEITRCGTDITRCKQAKIEIDKIIPVVKADTEMSSSQIRELVGVLTSYKSQFDDLIRHLSELYVLLKGMAITAVDNPDETIQAFTVSVHNQPENSWVKQLATFESFVIEGGQNGVVPGGEKQLLQSLESSEQDYTTFNQNQQLALQLEMSAMQQEWTIVSTALALLNQMFAKIARRIKS</sequence>
<name>A0AA40PQV8_9CHLA</name>
<dbReference type="AlphaFoldDB" id="A0AA40PQV8"/>
<dbReference type="Proteomes" id="UP000054301">
    <property type="component" value="Unassembled WGS sequence"/>
</dbReference>
<gene>
    <name evidence="1" type="ORF">cpL1_0184</name>
</gene>
<dbReference type="Pfam" id="PF04518">
    <property type="entry name" value="Effector_1"/>
    <property type="match status" value="1"/>
</dbReference>
<accession>A0AA40PQV8</accession>
<comment type="caution">
    <text evidence="1">The sequence shown here is derived from an EMBL/GenBank/DDBJ whole genome shotgun (WGS) entry which is preliminary data.</text>
</comment>
<evidence type="ECO:0000313" key="2">
    <source>
        <dbReference type="Proteomes" id="UP000054301"/>
    </source>
</evidence>
<dbReference type="InterPro" id="IPR007606">
    <property type="entry name" value="T3SS_effector"/>
</dbReference>
<protein>
    <submittedName>
        <fullName evidence="1">Effector from type III secretion system family protein</fullName>
    </submittedName>
</protein>
<organism evidence="1 2">
    <name type="scientific">Chlamydia pecorum</name>
    <dbReference type="NCBI Taxonomy" id="85991"/>
    <lineage>
        <taxon>Bacteria</taxon>
        <taxon>Pseudomonadati</taxon>
        <taxon>Chlamydiota</taxon>
        <taxon>Chlamydiia</taxon>
        <taxon>Chlamydiales</taxon>
        <taxon>Chlamydiaceae</taxon>
        <taxon>Chlamydia/Chlamydophila group</taxon>
        <taxon>Chlamydia</taxon>
    </lineage>
</organism>